<keyword evidence="3" id="KW-1185">Reference proteome</keyword>
<feature type="region of interest" description="Disordered" evidence="1">
    <location>
        <begin position="14"/>
        <end position="40"/>
    </location>
</feature>
<evidence type="ECO:0000313" key="3">
    <source>
        <dbReference type="Proteomes" id="UP001469553"/>
    </source>
</evidence>
<evidence type="ECO:0000256" key="1">
    <source>
        <dbReference type="SAM" id="MobiDB-lite"/>
    </source>
</evidence>
<gene>
    <name evidence="2" type="ORF">AMECASPLE_030576</name>
</gene>
<dbReference type="Proteomes" id="UP001469553">
    <property type="component" value="Unassembled WGS sequence"/>
</dbReference>
<protein>
    <submittedName>
        <fullName evidence="2">Uncharacterized protein</fullName>
    </submittedName>
</protein>
<dbReference type="EMBL" id="JAHRIP010088306">
    <property type="protein sequence ID" value="MEQ2316240.1"/>
    <property type="molecule type" value="Genomic_DNA"/>
</dbReference>
<name>A0ABV1AD16_9TELE</name>
<reference evidence="2 3" key="1">
    <citation type="submission" date="2021-06" db="EMBL/GenBank/DDBJ databases">
        <authorList>
            <person name="Palmer J.M."/>
        </authorList>
    </citation>
    <scope>NUCLEOTIDE SEQUENCE [LARGE SCALE GENOMIC DNA]</scope>
    <source>
        <strain evidence="2 3">AS_MEX2019</strain>
        <tissue evidence="2">Muscle</tissue>
    </source>
</reference>
<organism evidence="2 3">
    <name type="scientific">Ameca splendens</name>
    <dbReference type="NCBI Taxonomy" id="208324"/>
    <lineage>
        <taxon>Eukaryota</taxon>
        <taxon>Metazoa</taxon>
        <taxon>Chordata</taxon>
        <taxon>Craniata</taxon>
        <taxon>Vertebrata</taxon>
        <taxon>Euteleostomi</taxon>
        <taxon>Actinopterygii</taxon>
        <taxon>Neopterygii</taxon>
        <taxon>Teleostei</taxon>
        <taxon>Neoteleostei</taxon>
        <taxon>Acanthomorphata</taxon>
        <taxon>Ovalentaria</taxon>
        <taxon>Atherinomorphae</taxon>
        <taxon>Cyprinodontiformes</taxon>
        <taxon>Goodeidae</taxon>
        <taxon>Ameca</taxon>
    </lineage>
</organism>
<proteinExistence type="predicted"/>
<feature type="compositionally biased region" description="Polar residues" evidence="1">
    <location>
        <begin position="14"/>
        <end position="30"/>
    </location>
</feature>
<evidence type="ECO:0000313" key="2">
    <source>
        <dbReference type="EMBL" id="MEQ2316240.1"/>
    </source>
</evidence>
<accession>A0ABV1AD16</accession>
<sequence length="109" mass="12206">MLMMLSLVREYNSYGPSPGTSECSGSQPLSDDSAVRKQPTMHPDYRSLCSLTYKSISVCLDSMYCVQIQRGVLYNSQHSSIPPVRLSFMSQSSCSLFKSLQGFKYKHSC</sequence>
<comment type="caution">
    <text evidence="2">The sequence shown here is derived from an EMBL/GenBank/DDBJ whole genome shotgun (WGS) entry which is preliminary data.</text>
</comment>